<reference evidence="1 2" key="1">
    <citation type="submission" date="2018-10" db="EMBL/GenBank/DDBJ databases">
        <title>GWAS and RNA-Seq identify cryptic mechanisms of antimicrobial resistance in Acinetobacter baumannii.</title>
        <authorList>
            <person name="Sahl J.W."/>
        </authorList>
    </citation>
    <scope>NUCLEOTIDE SEQUENCE [LARGE SCALE GENOMIC DNA]</scope>
    <source>
        <strain evidence="1 2">TG41018</strain>
    </source>
</reference>
<dbReference type="EMBL" id="RFES01000013">
    <property type="protein sequence ID" value="RSO53270.1"/>
    <property type="molecule type" value="Genomic_DNA"/>
</dbReference>
<name>A0A3R9RVG6_9GAMM</name>
<organism evidence="1 2">
    <name type="scientific">Acinetobacter lactucae</name>
    <dbReference type="NCBI Taxonomy" id="1785128"/>
    <lineage>
        <taxon>Bacteria</taxon>
        <taxon>Pseudomonadati</taxon>
        <taxon>Pseudomonadota</taxon>
        <taxon>Gammaproteobacteria</taxon>
        <taxon>Moraxellales</taxon>
        <taxon>Moraxellaceae</taxon>
        <taxon>Acinetobacter</taxon>
        <taxon>Acinetobacter calcoaceticus/baumannii complex</taxon>
    </lineage>
</organism>
<protein>
    <submittedName>
        <fullName evidence="1">Uncharacterized protein</fullName>
    </submittedName>
</protein>
<evidence type="ECO:0000313" key="2">
    <source>
        <dbReference type="Proteomes" id="UP000276905"/>
    </source>
</evidence>
<gene>
    <name evidence="1" type="ORF">EA756_16945</name>
</gene>
<dbReference type="Proteomes" id="UP000276905">
    <property type="component" value="Unassembled WGS sequence"/>
</dbReference>
<comment type="caution">
    <text evidence="1">The sequence shown here is derived from an EMBL/GenBank/DDBJ whole genome shotgun (WGS) entry which is preliminary data.</text>
</comment>
<evidence type="ECO:0000313" key="1">
    <source>
        <dbReference type="EMBL" id="RSO53270.1"/>
    </source>
</evidence>
<sequence length="413" mass="47307">MNQLNSNITSHTAYESYKTIPLEYRTPDIQDWIDKYELANNITKDCTTKEVCTLNVVDASHQSLKEQHEVEAHLFDPNTVTPDPDMVEYHTNATAFLKSQLPLFKDERNKELFIFSGAGSIGAKYSRHKLLVKVNDTEFGKHLADKVGCLSFAHIAPTTTISKAIKEAQLECPYMTIAAIYLDPHRDTKLDKEREAQIKLGNEFTVYLSPPKFIHNDNYTLLLEDTFEDEVIPQVQKLDIFSSPVQRSRYLLSKVRDKKVVGPLIAKLKTIRPPQLKEEKFNEWVGILAMALLTSQNHFNQLWELMIEVTDIEPLEKKHELAVALELVVPQYKTMLENCKVKEDQLIPTTLVKTLLKGIGYNESCLSDAFSNLGFPLKQYKSGIPLRELELAYEALVQDNDKRVQNYRMQLST</sequence>
<dbReference type="AlphaFoldDB" id="A0A3R9RVG6"/>
<dbReference type="RefSeq" id="WP_125699738.1">
    <property type="nucleotide sequence ID" value="NZ_RFES01000013.1"/>
</dbReference>
<accession>A0A3R9RVG6</accession>
<proteinExistence type="predicted"/>